<dbReference type="EMBL" id="DSRD01000205">
    <property type="protein sequence ID" value="HGW93265.1"/>
    <property type="molecule type" value="Genomic_DNA"/>
</dbReference>
<organism evidence="1">
    <name type="scientific">Oscillatoriales cyanobacterium SpSt-402</name>
    <dbReference type="NCBI Taxonomy" id="2282168"/>
    <lineage>
        <taxon>Bacteria</taxon>
        <taxon>Bacillati</taxon>
        <taxon>Cyanobacteriota</taxon>
        <taxon>Cyanophyceae</taxon>
        <taxon>Oscillatoriophycideae</taxon>
        <taxon>Oscillatoriales</taxon>
    </lineage>
</organism>
<protein>
    <submittedName>
        <fullName evidence="1">Uncharacterized protein</fullName>
    </submittedName>
</protein>
<name>A0A832H645_9CYAN</name>
<gene>
    <name evidence="1" type="ORF">ENR47_03115</name>
</gene>
<accession>A0A832H645</accession>
<sequence>MRQPTTTVTNAALRNQVHKLAEIAFHRHLISGHGDSEYSDKYQIVCYGKPRHLSLEETYLFLKTLITDANEHGN</sequence>
<comment type="caution">
    <text evidence="1">The sequence shown here is derived from an EMBL/GenBank/DDBJ whole genome shotgun (WGS) entry which is preliminary data.</text>
</comment>
<dbReference type="AlphaFoldDB" id="A0A832H645"/>
<reference evidence="1" key="1">
    <citation type="journal article" date="2020" name="mSystems">
        <title>Genome- and Community-Level Interaction Insights into Carbon Utilization and Element Cycling Functions of Hydrothermarchaeota in Hydrothermal Sediment.</title>
        <authorList>
            <person name="Zhou Z."/>
            <person name="Liu Y."/>
            <person name="Xu W."/>
            <person name="Pan J."/>
            <person name="Luo Z.H."/>
            <person name="Li M."/>
        </authorList>
    </citation>
    <scope>NUCLEOTIDE SEQUENCE [LARGE SCALE GENOMIC DNA]</scope>
    <source>
        <strain evidence="1">SpSt-402</strain>
    </source>
</reference>
<proteinExistence type="predicted"/>
<evidence type="ECO:0000313" key="1">
    <source>
        <dbReference type="EMBL" id="HGW93265.1"/>
    </source>
</evidence>